<comment type="caution">
    <text evidence="3">The sequence shown here is derived from an EMBL/GenBank/DDBJ whole genome shotgun (WGS) entry which is preliminary data.</text>
</comment>
<gene>
    <name evidence="3" type="ORF">SEPCBS57363_001499</name>
</gene>
<dbReference type="PROSITE" id="PS50082">
    <property type="entry name" value="WD_REPEATS_2"/>
    <property type="match status" value="1"/>
</dbReference>
<dbReference type="Pfam" id="PF00400">
    <property type="entry name" value="WD40"/>
    <property type="match status" value="1"/>
</dbReference>
<dbReference type="Proteomes" id="UP001642501">
    <property type="component" value="Unassembled WGS sequence"/>
</dbReference>
<feature type="region of interest" description="Disordered" evidence="2">
    <location>
        <begin position="107"/>
        <end position="143"/>
    </location>
</feature>
<sequence>MAPLVFEGGMPIGGASSSVPQPSGSVPEADSHSTGTDTAQPQSPPHPESAVSPGTQESHTNNWANSDTAQETPGYITFAELVAAMGSSNQNSTTNSHIPTHVSNATLHTNSIGNLPSSLANTMEPTTQDLDPQQIPEGPVPAASSLALPQLSTELTTSSPPTPPVPSSTAVFNASFDSPFVDLSPGSPVNGGVTNNPAATTLFYLGPANADLKQFLMDWSRLGMQRRRGQNVVATPEIFGITSVLSSTMKEVKYEDLNGDELDLQGINWASMGVTRREARTFREKVYKNYCANNSDAWKYETRKAGYLVHFQLRNLLAAPSRSRVFYADRKGVVRHYDAVTGKTDTAFRFPSTSRTLITAIAAGEGLVVAGGLEGEYCTSRIKPIYGGGEGFDMHSLCGLTHLRSGISNHIQVYSQRSGGRPVAALASNDSHLRLLDLTRQTVVSDVAFVFPINCTAVSPDRKMRVVVGDDKLAYIVAAEHERSSLLPDGASTKPDILQTLGGHKDYGFACAWADDGYTLATGHQDRAIKIWDARKTCNASGIWTPIATLRTSMASARSLHFTPAGSGKRLLMAAEEADVISIIDAQTFQKRQAFDLFGELAGVGFTDNGQDLFALCTDSDRGGILHLQRDGIMSNAVGFDESPYPTRPGFCRYDWPEPGDQNARLHSRATRRRLRTAATLNLQPF</sequence>
<dbReference type="SMART" id="SM00320">
    <property type="entry name" value="WD40"/>
    <property type="match status" value="2"/>
</dbReference>
<dbReference type="PROSITE" id="PS50294">
    <property type="entry name" value="WD_REPEATS_REGION"/>
    <property type="match status" value="1"/>
</dbReference>
<evidence type="ECO:0000313" key="4">
    <source>
        <dbReference type="Proteomes" id="UP001642501"/>
    </source>
</evidence>
<feature type="region of interest" description="Disordered" evidence="2">
    <location>
        <begin position="1"/>
        <end position="69"/>
    </location>
</feature>
<protein>
    <recommendedName>
        <fullName evidence="5">WD repeat protein</fullName>
    </recommendedName>
</protein>
<organism evidence="3 4">
    <name type="scientific">Sporothrix epigloea</name>
    <dbReference type="NCBI Taxonomy" id="1892477"/>
    <lineage>
        <taxon>Eukaryota</taxon>
        <taxon>Fungi</taxon>
        <taxon>Dikarya</taxon>
        <taxon>Ascomycota</taxon>
        <taxon>Pezizomycotina</taxon>
        <taxon>Sordariomycetes</taxon>
        <taxon>Sordariomycetidae</taxon>
        <taxon>Ophiostomatales</taxon>
        <taxon>Ophiostomataceae</taxon>
        <taxon>Sporothrix</taxon>
    </lineage>
</organism>
<dbReference type="InterPro" id="IPR015943">
    <property type="entry name" value="WD40/YVTN_repeat-like_dom_sf"/>
</dbReference>
<feature type="compositionally biased region" description="Polar residues" evidence="2">
    <location>
        <begin position="52"/>
        <end position="69"/>
    </location>
</feature>
<feature type="compositionally biased region" description="Low complexity" evidence="2">
    <location>
        <begin position="13"/>
        <end position="27"/>
    </location>
</feature>
<dbReference type="SUPFAM" id="SSF50998">
    <property type="entry name" value="Quinoprotein alcohol dehydrogenase-like"/>
    <property type="match status" value="1"/>
</dbReference>
<evidence type="ECO:0000256" key="2">
    <source>
        <dbReference type="SAM" id="MobiDB-lite"/>
    </source>
</evidence>
<feature type="compositionally biased region" description="Polar residues" evidence="2">
    <location>
        <begin position="107"/>
        <end position="131"/>
    </location>
</feature>
<dbReference type="PANTHER" id="PTHR43991">
    <property type="entry name" value="WD REPEAT PROTEIN (AFU_ORTHOLOGUE AFUA_8G05640)-RELATED"/>
    <property type="match status" value="1"/>
</dbReference>
<evidence type="ECO:0000313" key="3">
    <source>
        <dbReference type="EMBL" id="CAK7265275.1"/>
    </source>
</evidence>
<evidence type="ECO:0000256" key="1">
    <source>
        <dbReference type="PROSITE-ProRule" id="PRU00221"/>
    </source>
</evidence>
<dbReference type="EMBL" id="CAWUOM010000016">
    <property type="protein sequence ID" value="CAK7265275.1"/>
    <property type="molecule type" value="Genomic_DNA"/>
</dbReference>
<dbReference type="InterPro" id="IPR001680">
    <property type="entry name" value="WD40_rpt"/>
</dbReference>
<dbReference type="InterPro" id="IPR011047">
    <property type="entry name" value="Quinoprotein_ADH-like_sf"/>
</dbReference>
<accession>A0ABP0DAM6</accession>
<keyword evidence="1" id="KW-0853">WD repeat</keyword>
<proteinExistence type="predicted"/>
<reference evidence="3 4" key="1">
    <citation type="submission" date="2024-01" db="EMBL/GenBank/DDBJ databases">
        <authorList>
            <person name="Allen C."/>
            <person name="Tagirdzhanova G."/>
        </authorList>
    </citation>
    <scope>NUCLEOTIDE SEQUENCE [LARGE SCALE GENOMIC DNA]</scope>
    <source>
        <strain evidence="3 4">CBS 573.63</strain>
    </source>
</reference>
<keyword evidence="4" id="KW-1185">Reference proteome</keyword>
<dbReference type="PANTHER" id="PTHR43991:SF12">
    <property type="entry name" value="WD REPEAT PROTEIN (AFU_ORTHOLOGUE AFUA_8G05640)"/>
    <property type="match status" value="1"/>
</dbReference>
<feature type="repeat" description="WD" evidence="1">
    <location>
        <begin position="501"/>
        <end position="533"/>
    </location>
</feature>
<feature type="compositionally biased region" description="Polar residues" evidence="2">
    <location>
        <begin position="32"/>
        <end position="41"/>
    </location>
</feature>
<name>A0ABP0DAM6_9PEZI</name>
<evidence type="ECO:0008006" key="5">
    <source>
        <dbReference type="Google" id="ProtNLM"/>
    </source>
</evidence>
<dbReference type="Gene3D" id="2.130.10.10">
    <property type="entry name" value="YVTN repeat-like/Quinoprotein amine dehydrogenase"/>
    <property type="match status" value="1"/>
</dbReference>